<gene>
    <name evidence="1" type="ORF">PLEPLA_LOCUS2000</name>
</gene>
<proteinExistence type="predicted"/>
<protein>
    <submittedName>
        <fullName evidence="1">Uncharacterized protein</fullName>
    </submittedName>
</protein>
<name>A0A9N7TJM9_PLEPL</name>
<dbReference type="EMBL" id="CADEAL010000096">
    <property type="protein sequence ID" value="CAB1414292.1"/>
    <property type="molecule type" value="Genomic_DNA"/>
</dbReference>
<dbReference type="AlphaFoldDB" id="A0A9N7TJM9"/>
<reference evidence="1" key="1">
    <citation type="submission" date="2020-03" db="EMBL/GenBank/DDBJ databases">
        <authorList>
            <person name="Weist P."/>
        </authorList>
    </citation>
    <scope>NUCLEOTIDE SEQUENCE</scope>
</reference>
<accession>A0A9N7TJM9</accession>
<sequence>MWPGLLGAEQGAPSDYKHSVREVEMNIFKLSPAAVHLSRHDSGLLLINRRRGRKKTHLQKPLLMENAAVCKFARRESMETACEARSDSTAGLLADSHEGTELWFHMVQHAA</sequence>
<keyword evidence="2" id="KW-1185">Reference proteome</keyword>
<organism evidence="1 2">
    <name type="scientific">Pleuronectes platessa</name>
    <name type="common">European plaice</name>
    <dbReference type="NCBI Taxonomy" id="8262"/>
    <lineage>
        <taxon>Eukaryota</taxon>
        <taxon>Metazoa</taxon>
        <taxon>Chordata</taxon>
        <taxon>Craniata</taxon>
        <taxon>Vertebrata</taxon>
        <taxon>Euteleostomi</taxon>
        <taxon>Actinopterygii</taxon>
        <taxon>Neopterygii</taxon>
        <taxon>Teleostei</taxon>
        <taxon>Neoteleostei</taxon>
        <taxon>Acanthomorphata</taxon>
        <taxon>Carangaria</taxon>
        <taxon>Pleuronectiformes</taxon>
        <taxon>Pleuronectoidei</taxon>
        <taxon>Pleuronectidae</taxon>
        <taxon>Pleuronectes</taxon>
    </lineage>
</organism>
<dbReference type="Proteomes" id="UP001153269">
    <property type="component" value="Unassembled WGS sequence"/>
</dbReference>
<comment type="caution">
    <text evidence="1">The sequence shown here is derived from an EMBL/GenBank/DDBJ whole genome shotgun (WGS) entry which is preliminary data.</text>
</comment>
<evidence type="ECO:0000313" key="2">
    <source>
        <dbReference type="Proteomes" id="UP001153269"/>
    </source>
</evidence>
<evidence type="ECO:0000313" key="1">
    <source>
        <dbReference type="EMBL" id="CAB1414292.1"/>
    </source>
</evidence>